<evidence type="ECO:0000259" key="13">
    <source>
        <dbReference type="PROSITE" id="PS50989"/>
    </source>
</evidence>
<feature type="region of interest" description="Disordered" evidence="11">
    <location>
        <begin position="2486"/>
        <end position="2532"/>
    </location>
</feature>
<feature type="compositionally biased region" description="Basic and acidic residues" evidence="11">
    <location>
        <begin position="245"/>
        <end position="265"/>
    </location>
</feature>
<feature type="compositionally biased region" description="Low complexity" evidence="11">
    <location>
        <begin position="1262"/>
        <end position="1272"/>
    </location>
</feature>
<dbReference type="InterPro" id="IPR009057">
    <property type="entry name" value="Homeodomain-like_sf"/>
</dbReference>
<feature type="compositionally biased region" description="Low complexity" evidence="11">
    <location>
        <begin position="2514"/>
        <end position="2524"/>
    </location>
</feature>
<comment type="catalytic activity">
    <reaction evidence="7">
        <text>3-methylbut-2-enoyl-CoA + hydrogencarbonate + ATP = 3-methyl-(2E)-glutaconyl-CoA + ADP + phosphate + H(+)</text>
        <dbReference type="Rhea" id="RHEA:13589"/>
        <dbReference type="ChEBI" id="CHEBI:15378"/>
        <dbReference type="ChEBI" id="CHEBI:17544"/>
        <dbReference type="ChEBI" id="CHEBI:30616"/>
        <dbReference type="ChEBI" id="CHEBI:43474"/>
        <dbReference type="ChEBI" id="CHEBI:57344"/>
        <dbReference type="ChEBI" id="CHEBI:57346"/>
        <dbReference type="ChEBI" id="CHEBI:456216"/>
        <dbReference type="EC" id="6.4.1.4"/>
    </reaction>
</comment>
<dbReference type="InterPro" id="IPR039467">
    <property type="entry name" value="TFIIIB_B''_Myb"/>
</dbReference>
<feature type="compositionally biased region" description="Low complexity" evidence="11">
    <location>
        <begin position="173"/>
        <end position="196"/>
    </location>
</feature>
<feature type="region of interest" description="Disordered" evidence="11">
    <location>
        <begin position="1502"/>
        <end position="1556"/>
    </location>
</feature>
<evidence type="ECO:0000256" key="3">
    <source>
        <dbReference type="ARBA" id="ARBA00026116"/>
    </source>
</evidence>
<dbReference type="Gene3D" id="3.90.226.10">
    <property type="entry name" value="2-enoyl-CoA Hydratase, Chain A, domain 1"/>
    <property type="match status" value="2"/>
</dbReference>
<feature type="region of interest" description="Disordered" evidence="11">
    <location>
        <begin position="2067"/>
        <end position="2171"/>
    </location>
</feature>
<comment type="pathway">
    <text evidence="2">Amino-acid degradation; L-leucine degradation; (S)-3-hydroxy-3-methylglutaryl-CoA from 3-isovaleryl-CoA: step 2/3.</text>
</comment>
<dbReference type="PROSITE" id="PS50980">
    <property type="entry name" value="COA_CT_NTER"/>
    <property type="match status" value="1"/>
</dbReference>
<dbReference type="GO" id="GO:1905202">
    <property type="term" value="C:methylcrotonoyl-CoA carboxylase complex"/>
    <property type="evidence" value="ECO:0007669"/>
    <property type="project" value="TreeGrafter"/>
</dbReference>
<feature type="compositionally biased region" description="Polar residues" evidence="11">
    <location>
        <begin position="1213"/>
        <end position="1226"/>
    </location>
</feature>
<feature type="compositionally biased region" description="Pro residues" evidence="11">
    <location>
        <begin position="210"/>
        <end position="226"/>
    </location>
</feature>
<dbReference type="InterPro" id="IPR045190">
    <property type="entry name" value="MCCB/AccD1-like"/>
</dbReference>
<dbReference type="SMART" id="SM00717">
    <property type="entry name" value="SANT"/>
    <property type="match status" value="1"/>
</dbReference>
<feature type="compositionally biased region" description="Polar residues" evidence="11">
    <location>
        <begin position="1502"/>
        <end position="1511"/>
    </location>
</feature>
<comment type="function">
    <text evidence="8">Carboxyltransferase subunit of the 3-methylcrotonyl-CoA carboxylase, an enzyme that catalyzes the conversion of 3-methylcrotonyl-CoA to 3-methylglutaconyl-CoA, a critical step for leucine and isovaleric acid catabolism.</text>
</comment>
<feature type="compositionally biased region" description="Basic residues" evidence="11">
    <location>
        <begin position="513"/>
        <end position="523"/>
    </location>
</feature>
<feature type="compositionally biased region" description="Low complexity" evidence="11">
    <location>
        <begin position="230"/>
        <end position="240"/>
    </location>
</feature>
<dbReference type="Pfam" id="PF01039">
    <property type="entry name" value="Carboxyl_trans"/>
    <property type="match status" value="1"/>
</dbReference>
<keyword evidence="15" id="KW-1185">Reference proteome</keyword>
<feature type="compositionally biased region" description="Low complexity" evidence="11">
    <location>
        <begin position="2491"/>
        <end position="2507"/>
    </location>
</feature>
<organism evidence="14 15">
    <name type="scientific">Hemibagrus wyckioides</name>
    <dbReference type="NCBI Taxonomy" id="337641"/>
    <lineage>
        <taxon>Eukaryota</taxon>
        <taxon>Metazoa</taxon>
        <taxon>Chordata</taxon>
        <taxon>Craniata</taxon>
        <taxon>Vertebrata</taxon>
        <taxon>Euteleostomi</taxon>
        <taxon>Actinopterygii</taxon>
        <taxon>Neopterygii</taxon>
        <taxon>Teleostei</taxon>
        <taxon>Ostariophysi</taxon>
        <taxon>Siluriformes</taxon>
        <taxon>Bagridae</taxon>
        <taxon>Hemibagrus</taxon>
    </lineage>
</organism>
<gene>
    <name evidence="14" type="ORF">KOW79_018091</name>
</gene>
<feature type="region of interest" description="Disordered" evidence="11">
    <location>
        <begin position="325"/>
        <end position="364"/>
    </location>
</feature>
<feature type="compositionally biased region" description="Basic and acidic residues" evidence="11">
    <location>
        <begin position="1760"/>
        <end position="1778"/>
    </location>
</feature>
<evidence type="ECO:0000256" key="9">
    <source>
        <dbReference type="ARBA" id="ARBA00062256"/>
    </source>
</evidence>
<feature type="compositionally biased region" description="Basic and acidic residues" evidence="11">
    <location>
        <begin position="1991"/>
        <end position="2007"/>
    </location>
</feature>
<evidence type="ECO:0000256" key="5">
    <source>
        <dbReference type="ARBA" id="ARBA00031237"/>
    </source>
</evidence>
<sequence length="3104" mass="340563">MMRRSRISVKPNFRPGNRTGTEGEQATPRVGVAGDTLPGVKAEELAKPAPSDQQNATLKEASEDVDVKETPEMPSNINQNDGAPSSGAAASSAAPQRRMRISAAPKLVGPKLSSTPRSQPSARMPSSAPSPMPNEEHVQSNDSSSEAQDPVSVISNELPESGTPSSSKSATESRTQSCTKTQSSSSLCLPSTSGLLKSPIHRKNSVEVSPPSPQPGQVPQQPPQEPESPESPSTSDLSSVCVKPSHSDKADSTEMTEKSSDKNRILRALKLKELMKIERRKDIQKEKRKVGYKKYTALDRSKMTMRDLIHYLPNTSPMRSSVVHEENPEEIVIPPSPKEQIKTAERNEEEEEEEEEEESENEEMLVPKVRVAEDGSIILDEESLTVRVKRTSNTKVVENSSALFERGSTTTYSSFRAVNYVKSWSVRETDLFFLAISMVGTDFSLIGQLLTHRSRSAIKSKFKKEEKVNPWRVDKALRNKRPFDKEFFTYLLEKVLEKDKDKKKAIKLVLPKTKKSRRSKGKTSNKVCVDDDDDDDDDDDEDDDIFQTDDLEDLEDDDDAVSVENESQDVSNVKESDNPVPAKKRRKRTRDVSKGKDKDNSTEEQDKRKRQRKCNKKTKVNSKDDTEGESNLNVEGDAMNVSKEDELEGSTSASKRRRKRSKSNEGKQNEKPVKEKKCKRNKKSLEEPDGQHEESIVDEEGPSTKKKRKRAKNSDLDGDEPVKGKKNTKRKKALKTSTRCVWKISELAVFSLGAVEEEGAEAEGGEASADLQEPERLNAPVTAEVADNVPPKATRQSKKPLPKLTNARSKKRNEPEASAEVQKESRNQDENNPESILTAAGSPLEDVRLQMQPVVVLEKTPPRQQYLLSPSKVDNESESPASPSSSESSPTQQTRMRRAGRVKRDLSTSRKTGRKGMTPQDEPEPENPMALLESITRESEDEEDDTSFNENLVDLSCLRDLDSPRFQKRPMVVLSREEVDMILHTSEQSSEEDPSVSPLDLSLNTELSFPLQCSKLLEDNDEEAVVDCPFDEHVERTNESTSCEARNHEESELTESASAQHDILDLRDISASLNPEVCSQPEVSLSNIATSCPVENAEPQVTHKELTILTEAAVLDPAPSQVILENVEPLCMKPDAPETQETVTTEATTVDTSLVVSDVQEESEKAMQPCLIKEPGLASSELAAQSKLTSIGPEFGSQKPLRAVTDMKGEFQTSLEGPSQTLQVSSESKEDTQESAMASPEIKAKSCAVALEAQEDSQEDVSVQSSGASTSSENGTRPTSRSRILKPKPNLSQKSRGTVLQNQRQHLKTPSTLKPKSSEPTDSTEKLLYSPDNDQLHSLEDFSKQNLTKEEETSLSNAMDRMESDSTKGLSDTSTAVPDQENIATVSQNPTSADEPQEASECSSSKSDVDMIPPCASLTPPQTREDTDEGQMIVPSEDVCAPAQIFHLTEDGQNDEEPTFILTLYEIPVTESSLPASNNDSVMTSDLPTVETQAFLGFSDQAQSLPSTSESSRIDPPQPENDLSIVNKDLSENSKDQISANASRIISPHTKHEDSVASANLEVDIPTPDPQSECKKSSEYLPLDLRTSIHSTTSDITTVHEDSEDTEQRERLSHVLLEDALVPASEDTGDKDSTVATESKLQSEEATLPNVTEHFTENIREETSQEPILLDPKDEKGDAIGNVETGIPVKDPSSEFKIGSESAPFEDLTSKIQSTSSGSNISTWLESNEASRVSVTEDLAENDKEQISEHLTSHEPMLVDTKDEKSDAGVDPGPHSESKYGSGIAPLEGLASKTPSGLNISEGITLHQESENPEQVSHMLLGDVFVPVSEETGDDSSKDRIMAVECKEASPERQDLPYEEPTTVGNLSAVSIPLVEDSKDTPPMSEKTKAPARRRERQRVKPQPKLVKRTCAKVASSKTDEVKKESSQPTSTHVVLPASHEENLPDISNTTTEKSEVKTSSKRGNKTSASKEESPKMSPTETNPISSALHLSREPRLEEEKRKDKWSESTSSEGANMQPCCEDVHFNLMKSSGSGSSTVASKESEAETPVVSHMVLPDVFVLVSDETEDDLSNDRTVSIESSSQKVNLPQKAATHFQKELRTEDASQTSTEESTPSQSPLGEMKTPARKRADKQEVKRTCTKNDSTKTTPSQPASPRVRTSSSAQLSTLPQNGNMLQLEERLQKKHHIVPCSVRLTSLDTVAQSLNAPQLGDIKSSDKSTAMSSTCHASVTSVSKESSTPLLSEEMTVKDSGSEKKSPSRRKGKKKESPPDHLKPVQTRQLTITDWVKKCQTATNQEEKQPVESSSLEANEDHHFMVEKTCSKSQHKDLEEPEGSHLVPTLEETEEVNSVQCTSTEVQDVKRLSETVKESTEDSSVSQVKKSPARRRAKLQVKPTLSKRSCTKSKGNTSSTSEQPQPTRFTSPTRQHERAAREKEESENKNKQAAEEVADTSSTQSSSITSGPHSPNSQDIWPRVVLPRVKLGTTEAGVCSTSSTPTSSPAKVSQSASPPPKKSPTQSSSPTTSENPDDDPSRVSQFFLCDIFTETFRPAVAFLRSRSAISRLYHAEKVATVGSQPDAQSPVYQENYERMQALVKELRDRAEKIKLGGGERARKLHTSRGKLLPRERIDRLLDPGSPFLELSQFAAYELYGNEEVPAGGIITGIGRVSGVECIIVANDATVKGGTYYPVTVKKHLRAQEIAQQNHLPCIYLVDSGGANLPRQADVFPDRDHFGRIFYNQAHLSSEGIAQIAVVMGSCTAGGAYVPAMADESIIVRKQGTIFLGGPPLVKAATGEEVSAEDLGGADLHCRQSGVTDHYALDDNHALHLARKAVRNLNYQKKLDVTVEPPEAPLFPADELYGIVGDNLKRNFDIREVIARVVDGSKFDEFKAFYGDTLITGFARIFGYPVGIIGNNGVLFSESAKKGTHFIELCCQRNIPLIFLQNITGFMVGREYEAGGIAKDGAKMVTAVACANVPKITVIIGGSYGAGNYGMCGRAYSPRFLYMWPNSRISVMGGEQAANVLATITKDQKAREGKEFTAEQEAAMKEPIIKRFEEEGSPYYSSARLWDDGIIDPADTRLILGLSLSAALNASTQKTRFGVFRM</sequence>
<feature type="compositionally biased region" description="Polar residues" evidence="11">
    <location>
        <begin position="2142"/>
        <end position="2171"/>
    </location>
</feature>
<dbReference type="PANTHER" id="PTHR22855">
    <property type="entry name" value="ACETYL, PROPIONYL, PYRUVATE, AND GLUTACONYL CARBOXYLASE-RELATED"/>
    <property type="match status" value="1"/>
</dbReference>
<dbReference type="OrthoDB" id="272624at2759"/>
<dbReference type="EC" id="6.4.1.4" evidence="3"/>
<evidence type="ECO:0000259" key="12">
    <source>
        <dbReference type="PROSITE" id="PS50980"/>
    </source>
</evidence>
<feature type="compositionally biased region" description="Basic and acidic residues" evidence="11">
    <location>
        <begin position="1654"/>
        <end position="1663"/>
    </location>
</feature>
<evidence type="ECO:0000256" key="2">
    <source>
        <dbReference type="ARBA" id="ARBA00025711"/>
    </source>
</evidence>
<dbReference type="PANTHER" id="PTHR22855:SF13">
    <property type="entry name" value="METHYLCROTONOYL-COA CARBOXYLASE BETA CHAIN, MITOCHONDRIAL"/>
    <property type="match status" value="1"/>
</dbReference>
<dbReference type="GO" id="GO:0005739">
    <property type="term" value="C:mitochondrion"/>
    <property type="evidence" value="ECO:0007669"/>
    <property type="project" value="TreeGrafter"/>
</dbReference>
<feature type="domain" description="CoA carboxyltransferase C-terminal" evidence="13">
    <location>
        <begin position="2850"/>
        <end position="3096"/>
    </location>
</feature>
<feature type="compositionally biased region" description="Basic and acidic residues" evidence="11">
    <location>
        <begin position="683"/>
        <end position="695"/>
    </location>
</feature>
<feature type="region of interest" description="Disordered" evidence="11">
    <location>
        <begin position="1"/>
        <end position="265"/>
    </location>
</feature>
<feature type="compositionally biased region" description="Polar residues" evidence="11">
    <location>
        <begin position="162"/>
        <end position="172"/>
    </location>
</feature>
<proteinExistence type="inferred from homology"/>
<evidence type="ECO:0000256" key="4">
    <source>
        <dbReference type="ARBA" id="ARBA00031109"/>
    </source>
</evidence>
<feature type="compositionally biased region" description="Polar residues" evidence="11">
    <location>
        <begin position="2347"/>
        <end position="2357"/>
    </location>
</feature>
<evidence type="ECO:0000313" key="15">
    <source>
        <dbReference type="Proteomes" id="UP000824219"/>
    </source>
</evidence>
<name>A0A9D3SBE7_9TELE</name>
<dbReference type="SUPFAM" id="SSF52096">
    <property type="entry name" value="ClpP/crotonase"/>
    <property type="match status" value="2"/>
</dbReference>
<dbReference type="GO" id="GO:0004485">
    <property type="term" value="F:methylcrotonoyl-CoA carboxylase activity"/>
    <property type="evidence" value="ECO:0007669"/>
    <property type="project" value="UniProtKB-EC"/>
</dbReference>
<comment type="caution">
    <text evidence="14">The sequence shown here is derived from an EMBL/GenBank/DDBJ whole genome shotgun (WGS) entry which is preliminary data.</text>
</comment>
<dbReference type="FunFam" id="3.90.226.10:FF:000004">
    <property type="entry name" value="Methylcrotonoyl-CoA carboxylase beta chain"/>
    <property type="match status" value="1"/>
</dbReference>
<protein>
    <recommendedName>
        <fullName evidence="10">Methylcrotonoyl-CoA carboxylase beta chain, mitochondrial</fullName>
        <ecNumber evidence="3">6.4.1.4</ecNumber>
    </recommendedName>
    <alternativeName>
        <fullName evidence="6">3-methylcrotonyl-CoA carboxylase 2</fullName>
    </alternativeName>
    <alternativeName>
        <fullName evidence="4">3-methylcrotonyl-CoA carboxylase non-biotin-containing subunit</fullName>
    </alternativeName>
    <alternativeName>
        <fullName evidence="5">3-methylcrotonyl-CoA:carbon dioxide ligase subunit beta</fullName>
    </alternativeName>
</protein>
<feature type="region of interest" description="Disordered" evidence="11">
    <location>
        <begin position="2320"/>
        <end position="2474"/>
    </location>
</feature>
<feature type="compositionally biased region" description="Basic and acidic residues" evidence="11">
    <location>
        <begin position="712"/>
        <end position="723"/>
    </location>
</feature>
<dbReference type="FunFam" id="3.90.226.10:FF:000007">
    <property type="entry name" value="Methylcrotonoyl-CoA carboxylase subunit beta"/>
    <property type="match status" value="1"/>
</dbReference>
<evidence type="ECO:0000256" key="1">
    <source>
        <dbReference type="ARBA" id="ARBA00006102"/>
    </source>
</evidence>
<feature type="compositionally biased region" description="Basic and acidic residues" evidence="11">
    <location>
        <begin position="1334"/>
        <end position="1352"/>
    </location>
</feature>
<dbReference type="InterPro" id="IPR034733">
    <property type="entry name" value="AcCoA_carboxyl_beta"/>
</dbReference>
<dbReference type="SUPFAM" id="SSF46689">
    <property type="entry name" value="Homeodomain-like"/>
    <property type="match status" value="1"/>
</dbReference>
<comment type="subunit">
    <text evidence="9">Probably a dodecamer composed of six biotin-containing alpha subunits (MCCC1) and six beta (MCCC2) subunits.</text>
</comment>
<feature type="compositionally biased region" description="Basic and acidic residues" evidence="11">
    <location>
        <begin position="2425"/>
        <end position="2445"/>
    </location>
</feature>
<feature type="region of interest" description="Disordered" evidence="11">
    <location>
        <begin position="1848"/>
        <end position="2050"/>
    </location>
</feature>
<feature type="compositionally biased region" description="Basic and acidic residues" evidence="11">
    <location>
        <begin position="1741"/>
        <end position="1753"/>
    </location>
</feature>
<evidence type="ECO:0000256" key="11">
    <source>
        <dbReference type="SAM" id="MobiDB-lite"/>
    </source>
</evidence>
<feature type="compositionally biased region" description="Basic residues" evidence="11">
    <location>
        <begin position="724"/>
        <end position="734"/>
    </location>
</feature>
<dbReference type="Pfam" id="PF15963">
    <property type="entry name" value="Myb_DNA-bind_7"/>
    <property type="match status" value="1"/>
</dbReference>
<comment type="similarity">
    <text evidence="1">Belongs to the AccD/PCCB family.</text>
</comment>
<feature type="compositionally biased region" description="Basic and acidic residues" evidence="11">
    <location>
        <begin position="1316"/>
        <end position="1325"/>
    </location>
</feature>
<dbReference type="InterPro" id="IPR011763">
    <property type="entry name" value="COA_CT_C"/>
</dbReference>
<dbReference type="PROSITE" id="PS50989">
    <property type="entry name" value="COA_CT_CTER"/>
    <property type="match status" value="1"/>
</dbReference>
<feature type="compositionally biased region" description="Polar residues" evidence="11">
    <location>
        <begin position="2397"/>
        <end position="2424"/>
    </location>
</feature>
<evidence type="ECO:0000313" key="14">
    <source>
        <dbReference type="EMBL" id="KAG7318336.1"/>
    </source>
</evidence>
<feature type="compositionally biased region" description="Acidic residues" evidence="11">
    <location>
        <begin position="530"/>
        <end position="561"/>
    </location>
</feature>
<dbReference type="InterPro" id="IPR029045">
    <property type="entry name" value="ClpP/crotonase-like_dom_sf"/>
</dbReference>
<feature type="compositionally biased region" description="Polar residues" evidence="11">
    <location>
        <begin position="2074"/>
        <end position="2087"/>
    </location>
</feature>
<evidence type="ECO:0000256" key="7">
    <source>
        <dbReference type="ARBA" id="ARBA00052347"/>
    </source>
</evidence>
<evidence type="ECO:0000256" key="6">
    <source>
        <dbReference type="ARBA" id="ARBA00031404"/>
    </source>
</evidence>
<dbReference type="InterPro" id="IPR011762">
    <property type="entry name" value="COA_CT_N"/>
</dbReference>
<evidence type="ECO:0000256" key="8">
    <source>
        <dbReference type="ARBA" id="ARBA00053988"/>
    </source>
</evidence>
<feature type="compositionally biased region" description="Low complexity" evidence="11">
    <location>
        <begin position="2106"/>
        <end position="2119"/>
    </location>
</feature>
<feature type="domain" description="CoA carboxyltransferase N-terminal" evidence="12">
    <location>
        <begin position="2590"/>
        <end position="2847"/>
    </location>
</feature>
<feature type="compositionally biased region" description="Low complexity" evidence="11">
    <location>
        <begin position="116"/>
        <end position="129"/>
    </location>
</feature>
<feature type="region of interest" description="Disordered" evidence="11">
    <location>
        <begin position="1213"/>
        <end position="1413"/>
    </location>
</feature>
<feature type="compositionally biased region" description="Polar residues" evidence="11">
    <location>
        <begin position="1290"/>
        <end position="1315"/>
    </location>
</feature>
<feature type="compositionally biased region" description="Polar residues" evidence="11">
    <location>
        <begin position="1710"/>
        <end position="1734"/>
    </location>
</feature>
<dbReference type="GO" id="GO:0006552">
    <property type="term" value="P:L-leucine catabolic process"/>
    <property type="evidence" value="ECO:0007669"/>
    <property type="project" value="TreeGrafter"/>
</dbReference>
<dbReference type="EMBL" id="JAHKSW010000022">
    <property type="protein sequence ID" value="KAG7318336.1"/>
    <property type="molecule type" value="Genomic_DNA"/>
</dbReference>
<feature type="region of interest" description="Disordered" evidence="11">
    <location>
        <begin position="1624"/>
        <end position="1796"/>
    </location>
</feature>
<feature type="compositionally biased region" description="Polar residues" evidence="11">
    <location>
        <begin position="1977"/>
        <end position="1986"/>
    </location>
</feature>
<feature type="compositionally biased region" description="Low complexity" evidence="11">
    <location>
        <begin position="878"/>
        <end position="890"/>
    </location>
</feature>
<feature type="compositionally biased region" description="Basic and acidic residues" evidence="11">
    <location>
        <begin position="2246"/>
        <end position="2257"/>
    </location>
</feature>
<reference evidence="14 15" key="1">
    <citation type="submission" date="2021-06" db="EMBL/GenBank/DDBJ databases">
        <title>Chromosome-level genome assembly of the red-tail catfish (Hemibagrus wyckioides).</title>
        <authorList>
            <person name="Shao F."/>
        </authorList>
    </citation>
    <scope>NUCLEOTIDE SEQUENCE [LARGE SCALE GENOMIC DNA]</scope>
    <source>
        <strain evidence="14">EC202008001</strain>
        <tissue evidence="14">Blood</tissue>
    </source>
</reference>
<feature type="region of interest" description="Disordered" evidence="11">
    <location>
        <begin position="513"/>
        <end position="737"/>
    </location>
</feature>
<feature type="compositionally biased region" description="Basic and acidic residues" evidence="11">
    <location>
        <begin position="590"/>
        <end position="607"/>
    </location>
</feature>
<feature type="compositionally biased region" description="Basic and acidic residues" evidence="11">
    <location>
        <begin position="60"/>
        <end position="71"/>
    </location>
</feature>
<feature type="compositionally biased region" description="Polar residues" evidence="11">
    <location>
        <begin position="2224"/>
        <end position="2241"/>
    </location>
</feature>
<accession>A0A9D3SBE7</accession>
<feature type="compositionally biased region" description="Low complexity" evidence="11">
    <location>
        <begin position="2451"/>
        <end position="2468"/>
    </location>
</feature>
<feature type="compositionally biased region" description="Basic and acidic residues" evidence="11">
    <location>
        <begin position="662"/>
        <end position="675"/>
    </location>
</feature>
<feature type="region of interest" description="Disordered" evidence="11">
    <location>
        <begin position="757"/>
        <end position="951"/>
    </location>
</feature>
<evidence type="ECO:0000256" key="10">
    <source>
        <dbReference type="ARBA" id="ARBA00073673"/>
    </source>
</evidence>
<feature type="region of interest" description="Disordered" evidence="11">
    <location>
        <begin position="1035"/>
        <end position="1060"/>
    </location>
</feature>
<dbReference type="InterPro" id="IPR001005">
    <property type="entry name" value="SANT/Myb"/>
</dbReference>
<dbReference type="Proteomes" id="UP000824219">
    <property type="component" value="Linkage Group LG22"/>
</dbReference>
<feature type="compositionally biased region" description="Polar residues" evidence="11">
    <location>
        <begin position="1367"/>
        <end position="1406"/>
    </location>
</feature>
<feature type="compositionally biased region" description="Acidic residues" evidence="11">
    <location>
        <begin position="347"/>
        <end position="363"/>
    </location>
</feature>
<feature type="compositionally biased region" description="Basic and acidic residues" evidence="11">
    <location>
        <begin position="2320"/>
        <end position="2329"/>
    </location>
</feature>
<feature type="compositionally biased region" description="Polar residues" evidence="11">
    <location>
        <begin position="1273"/>
        <end position="1282"/>
    </location>
</feature>
<feature type="compositionally biased region" description="Basic residues" evidence="11">
    <location>
        <begin position="608"/>
        <end position="620"/>
    </location>
</feature>
<feature type="compositionally biased region" description="Basic residues" evidence="11">
    <location>
        <begin position="1890"/>
        <end position="1911"/>
    </location>
</feature>
<feature type="compositionally biased region" description="Basic and acidic residues" evidence="11">
    <location>
        <begin position="2358"/>
        <end position="2371"/>
    </location>
</feature>
<feature type="region of interest" description="Disordered" evidence="11">
    <location>
        <begin position="2224"/>
        <end position="2280"/>
    </location>
</feature>
<feature type="compositionally biased region" description="Low complexity" evidence="11">
    <location>
        <begin position="82"/>
        <end position="95"/>
    </location>
</feature>